<dbReference type="InterPro" id="IPR001929">
    <property type="entry name" value="Germin"/>
</dbReference>
<evidence type="ECO:0000256" key="6">
    <source>
        <dbReference type="ARBA" id="ARBA00022723"/>
    </source>
</evidence>
<keyword evidence="4 12" id="KW-0052">Apoplast</keyword>
<evidence type="ECO:0000256" key="8">
    <source>
        <dbReference type="ARBA" id="ARBA00023180"/>
    </source>
</evidence>
<feature type="binding site" evidence="11">
    <location>
        <position position="135"/>
    </location>
    <ligand>
        <name>Mn(2+)</name>
        <dbReference type="ChEBI" id="CHEBI:29035"/>
    </ligand>
</feature>
<evidence type="ECO:0000313" key="14">
    <source>
        <dbReference type="EMBL" id="KAK4607308.1"/>
    </source>
</evidence>
<dbReference type="AlphaFoldDB" id="A0AAN7G8L5"/>
<reference evidence="14 15" key="1">
    <citation type="journal article" date="2023" name="G3 (Bethesda)">
        <title>A haplotype-resolved chromosome-scale genome for Quercus rubra L. provides insights into the genetics of adaptive traits for red oak species.</title>
        <authorList>
            <person name="Kapoor B."/>
            <person name="Jenkins J."/>
            <person name="Schmutz J."/>
            <person name="Zhebentyayeva T."/>
            <person name="Kuelheim C."/>
            <person name="Coggeshall M."/>
            <person name="Heim C."/>
            <person name="Lasky J.R."/>
            <person name="Leites L."/>
            <person name="Islam-Faridi N."/>
            <person name="Romero-Severson J."/>
            <person name="DeLeo V.L."/>
            <person name="Lucas S.M."/>
            <person name="Lazic D."/>
            <person name="Gailing O."/>
            <person name="Carlson J."/>
            <person name="Staton M."/>
        </authorList>
    </citation>
    <scope>NUCLEOTIDE SEQUENCE [LARGE SCALE GENOMIC DNA]</scope>
    <source>
        <strain evidence="14">Pseudo-F2</strain>
    </source>
</reference>
<evidence type="ECO:0000256" key="7">
    <source>
        <dbReference type="ARBA" id="ARBA00023157"/>
    </source>
</evidence>
<dbReference type="FunFam" id="2.60.120.10:FF:000005">
    <property type="entry name" value="Germin-like protein subfamily 1 member 8"/>
    <property type="match status" value="1"/>
</dbReference>
<keyword evidence="8" id="KW-0325">Glycoprotein</keyword>
<dbReference type="InterPro" id="IPR011051">
    <property type="entry name" value="RmlC_Cupin_sf"/>
</dbReference>
<evidence type="ECO:0000256" key="1">
    <source>
        <dbReference type="ARBA" id="ARBA00003629"/>
    </source>
</evidence>
<dbReference type="PRINTS" id="PR00325">
    <property type="entry name" value="GERMIN"/>
</dbReference>
<keyword evidence="9 10" id="KW-0464">Manganese</keyword>
<feature type="binding site" evidence="11">
    <location>
        <position position="175"/>
    </location>
    <ligand>
        <name>Mn(2+)</name>
        <dbReference type="ChEBI" id="CHEBI:29035"/>
    </ligand>
</feature>
<dbReference type="InterPro" id="IPR014710">
    <property type="entry name" value="RmlC-like_jellyroll"/>
</dbReference>
<organism evidence="14 15">
    <name type="scientific">Quercus rubra</name>
    <name type="common">Northern red oak</name>
    <name type="synonym">Quercus borealis</name>
    <dbReference type="NCBI Taxonomy" id="3512"/>
    <lineage>
        <taxon>Eukaryota</taxon>
        <taxon>Viridiplantae</taxon>
        <taxon>Streptophyta</taxon>
        <taxon>Embryophyta</taxon>
        <taxon>Tracheophyta</taxon>
        <taxon>Spermatophyta</taxon>
        <taxon>Magnoliopsida</taxon>
        <taxon>eudicotyledons</taxon>
        <taxon>Gunneridae</taxon>
        <taxon>Pentapetalae</taxon>
        <taxon>rosids</taxon>
        <taxon>fabids</taxon>
        <taxon>Fagales</taxon>
        <taxon>Fagaceae</taxon>
        <taxon>Quercus</taxon>
    </lineage>
</organism>
<proteinExistence type="inferred from homology"/>
<evidence type="ECO:0000256" key="2">
    <source>
        <dbReference type="ARBA" id="ARBA00004271"/>
    </source>
</evidence>
<dbReference type="SMART" id="SM00835">
    <property type="entry name" value="Cupin_1"/>
    <property type="match status" value="1"/>
</dbReference>
<dbReference type="EMBL" id="JAXUIC010000001">
    <property type="protein sequence ID" value="KAK4607308.1"/>
    <property type="molecule type" value="Genomic_DNA"/>
</dbReference>
<dbReference type="CDD" id="cd02241">
    <property type="entry name" value="cupin_OxOx"/>
    <property type="match status" value="1"/>
</dbReference>
<evidence type="ECO:0000256" key="3">
    <source>
        <dbReference type="ARBA" id="ARBA00007456"/>
    </source>
</evidence>
<evidence type="ECO:0000313" key="15">
    <source>
        <dbReference type="Proteomes" id="UP001324115"/>
    </source>
</evidence>
<dbReference type="SUPFAM" id="SSF51182">
    <property type="entry name" value="RmlC-like cupins"/>
    <property type="match status" value="1"/>
</dbReference>
<name>A0AAN7G8L5_QUERU</name>
<dbReference type="InterPro" id="IPR019780">
    <property type="entry name" value="Germin_Mn-BS"/>
</dbReference>
<evidence type="ECO:0000256" key="12">
    <source>
        <dbReference type="RuleBase" id="RU366015"/>
    </source>
</evidence>
<evidence type="ECO:0000256" key="9">
    <source>
        <dbReference type="ARBA" id="ARBA00023211"/>
    </source>
</evidence>
<sequence>MFTSSINEFGDLCGSVRRCVVGWRFGQEEVELQTAKEIFHFGLINVCDLGFKSDVIVYVFVNEKFCKDPPTVTADDFFFSGLNILANTANKVGFNVTLVNVDMLLGLNTLGIFLAHLDFAPYGLDPPHTHPRASEILVVAEGTLLVGLVTSNPNKLFTKVLNKGDVFTFPIGLIHFQFNIGQTNAIAFAGLNSQNPGVITIANAVFGSNPPINPDVLIKAFQVDKNVVDYLQKQF</sequence>
<dbReference type="Proteomes" id="UP001324115">
    <property type="component" value="Unassembled WGS sequence"/>
</dbReference>
<evidence type="ECO:0000256" key="4">
    <source>
        <dbReference type="ARBA" id="ARBA00022523"/>
    </source>
</evidence>
<evidence type="ECO:0000259" key="13">
    <source>
        <dbReference type="SMART" id="SM00835"/>
    </source>
</evidence>
<dbReference type="PANTHER" id="PTHR31238">
    <property type="entry name" value="GERMIN-LIKE PROTEIN SUBFAMILY 3 MEMBER 3"/>
    <property type="match status" value="1"/>
</dbReference>
<keyword evidence="7" id="KW-1015">Disulfide bond</keyword>
<keyword evidence="15" id="KW-1185">Reference proteome</keyword>
<dbReference type="PROSITE" id="PS00725">
    <property type="entry name" value="GERMIN"/>
    <property type="match status" value="1"/>
</dbReference>
<evidence type="ECO:0000256" key="10">
    <source>
        <dbReference type="PIRSR" id="PIRSR601929-1"/>
    </source>
</evidence>
<keyword evidence="5 12" id="KW-0964">Secreted</keyword>
<comment type="function">
    <text evidence="1">May play a role in plant defense. Probably has no oxalate oxidase activity even if the active site is conserved.</text>
</comment>
<keyword evidence="6 10" id="KW-0479">Metal-binding</keyword>
<feature type="domain" description="Cupin type-1" evidence="13">
    <location>
        <begin position="82"/>
        <end position="229"/>
    </location>
</feature>
<accession>A0AAN7G8L5</accession>
<feature type="binding site" evidence="11">
    <location>
        <position position="130"/>
    </location>
    <ligand>
        <name>Mn(2+)</name>
        <dbReference type="ChEBI" id="CHEBI:29035"/>
    </ligand>
</feature>
<gene>
    <name evidence="14" type="ORF">RGQ29_001218</name>
</gene>
<dbReference type="GO" id="GO:0030145">
    <property type="term" value="F:manganese ion binding"/>
    <property type="evidence" value="ECO:0007669"/>
    <property type="project" value="UniProtKB-UniRule"/>
</dbReference>
<feature type="binding site" evidence="10">
    <location>
        <position position="135"/>
    </location>
    <ligand>
        <name>oxalate</name>
        <dbReference type="ChEBI" id="CHEBI:30623"/>
    </ligand>
</feature>
<feature type="binding site" evidence="11">
    <location>
        <position position="128"/>
    </location>
    <ligand>
        <name>Mn(2+)</name>
        <dbReference type="ChEBI" id="CHEBI:29035"/>
    </ligand>
</feature>
<dbReference type="Gene3D" id="2.60.120.10">
    <property type="entry name" value="Jelly Rolls"/>
    <property type="match status" value="1"/>
</dbReference>
<feature type="binding site" evidence="10">
    <location>
        <position position="130"/>
    </location>
    <ligand>
        <name>oxalate</name>
        <dbReference type="ChEBI" id="CHEBI:30623"/>
    </ligand>
</feature>
<comment type="subcellular location">
    <subcellularLocation>
        <location evidence="2 12">Secreted</location>
        <location evidence="2 12">Extracellular space</location>
        <location evidence="2 12">Apoplast</location>
    </subcellularLocation>
</comment>
<protein>
    <recommendedName>
        <fullName evidence="12">Germin-like protein</fullName>
    </recommendedName>
</protein>
<dbReference type="GO" id="GO:0048046">
    <property type="term" value="C:apoplast"/>
    <property type="evidence" value="ECO:0007669"/>
    <property type="project" value="UniProtKB-SubCell"/>
</dbReference>
<evidence type="ECO:0000256" key="5">
    <source>
        <dbReference type="ARBA" id="ARBA00022525"/>
    </source>
</evidence>
<comment type="caution">
    <text evidence="14">The sequence shown here is derived from an EMBL/GenBank/DDBJ whole genome shotgun (WGS) entry which is preliminary data.</text>
</comment>
<dbReference type="InterPro" id="IPR006045">
    <property type="entry name" value="Cupin_1"/>
</dbReference>
<dbReference type="Pfam" id="PF00190">
    <property type="entry name" value="Cupin_1"/>
    <property type="match status" value="1"/>
</dbReference>
<comment type="similarity">
    <text evidence="3 12">Belongs to the germin family.</text>
</comment>
<evidence type="ECO:0000256" key="11">
    <source>
        <dbReference type="PIRSR" id="PIRSR601929-2"/>
    </source>
</evidence>